<keyword evidence="2 3" id="KW-0802">TPR repeat</keyword>
<evidence type="ECO:0000256" key="3">
    <source>
        <dbReference type="PROSITE-ProRule" id="PRU00339"/>
    </source>
</evidence>
<proteinExistence type="predicted"/>
<dbReference type="Pfam" id="PF13181">
    <property type="entry name" value="TPR_8"/>
    <property type="match status" value="1"/>
</dbReference>
<sequence length="453" mass="52947">MLRERCLWNLSDRRPDDLIHIGNYIYPALKEGIVKEFYWIVPDSFMKSPAQRKNLVRQFQILNSANPRAMKTITITDHRLVAEMDNTKVIACTLSHLPEVQEAMLLDIDTDFLMPEPGVSARAGDDLWKQLPWIWPDELVARLKDKGVRTDFVTIAYSVEGGFTPLPYKYLGDELALRLKHPELPERHRERLGHKRRGAFYLHDNEPEKAIAEHEMAVVLAPEDASSHFALAYLYDKKGFSDRGAARYCQAVQLDPTYATAYNNFGPVYQSLGIDDHAQEEYQRILRWDPQNADAQYGLAELLAQHERWEAASSLYRTVIESRPDHAKAHRGLGYVYAKRGLWDEAISQLDRVIALQPYSGFAHFWLGEAYFHQRRWDEAIEAYRVALRCGVRTVTTRRRLGRLYLRRRNFHKALKQYRMGLRAWGWRTLIWIRSRSRTLFKRLSRERQSCSL</sequence>
<dbReference type="SUPFAM" id="SSF48452">
    <property type="entry name" value="TPR-like"/>
    <property type="match status" value="1"/>
</dbReference>
<dbReference type="PANTHER" id="PTHR45586:SF1">
    <property type="entry name" value="LIPOPOLYSACCHARIDE ASSEMBLY PROTEIN B"/>
    <property type="match status" value="1"/>
</dbReference>
<evidence type="ECO:0000313" key="4">
    <source>
        <dbReference type="EMBL" id="TMI73862.1"/>
    </source>
</evidence>
<protein>
    <submittedName>
        <fullName evidence="4">Tetratricopeptide repeat protein</fullName>
    </submittedName>
</protein>
<dbReference type="InterPro" id="IPR051012">
    <property type="entry name" value="CellSynth/LPSAsmb/PSIAsmb"/>
</dbReference>
<evidence type="ECO:0000313" key="5">
    <source>
        <dbReference type="Proteomes" id="UP000318834"/>
    </source>
</evidence>
<dbReference type="Pfam" id="PF07719">
    <property type="entry name" value="TPR_2"/>
    <property type="match status" value="1"/>
</dbReference>
<dbReference type="InterPro" id="IPR019734">
    <property type="entry name" value="TPR_rpt"/>
</dbReference>
<gene>
    <name evidence="4" type="ORF">E6H05_08830</name>
</gene>
<dbReference type="EMBL" id="VBAP01000063">
    <property type="protein sequence ID" value="TMI73862.1"/>
    <property type="molecule type" value="Genomic_DNA"/>
</dbReference>
<dbReference type="InterPro" id="IPR013105">
    <property type="entry name" value="TPR_2"/>
</dbReference>
<keyword evidence="1" id="KW-0677">Repeat</keyword>
<accession>A0A537IS37</accession>
<feature type="repeat" description="TPR" evidence="3">
    <location>
        <begin position="259"/>
        <end position="292"/>
    </location>
</feature>
<dbReference type="AlphaFoldDB" id="A0A537IS37"/>
<name>A0A537IS37_9BACT</name>
<evidence type="ECO:0000256" key="1">
    <source>
        <dbReference type="ARBA" id="ARBA00022737"/>
    </source>
</evidence>
<evidence type="ECO:0000256" key="2">
    <source>
        <dbReference type="ARBA" id="ARBA00022803"/>
    </source>
</evidence>
<dbReference type="InterPro" id="IPR011990">
    <property type="entry name" value="TPR-like_helical_dom_sf"/>
</dbReference>
<dbReference type="Proteomes" id="UP000318834">
    <property type="component" value="Unassembled WGS sequence"/>
</dbReference>
<dbReference type="PANTHER" id="PTHR45586">
    <property type="entry name" value="TPR REPEAT-CONTAINING PROTEIN PA4667"/>
    <property type="match status" value="1"/>
</dbReference>
<dbReference type="PROSITE" id="PS50005">
    <property type="entry name" value="TPR"/>
    <property type="match status" value="2"/>
</dbReference>
<dbReference type="Gene3D" id="1.25.40.10">
    <property type="entry name" value="Tetratricopeptide repeat domain"/>
    <property type="match status" value="1"/>
</dbReference>
<reference evidence="4 5" key="1">
    <citation type="journal article" date="2019" name="Nat. Microbiol.">
        <title>Mediterranean grassland soil C-N compound turnover is dependent on rainfall and depth, and is mediated by genomically divergent microorganisms.</title>
        <authorList>
            <person name="Diamond S."/>
            <person name="Andeer P.F."/>
            <person name="Li Z."/>
            <person name="Crits-Christoph A."/>
            <person name="Burstein D."/>
            <person name="Anantharaman K."/>
            <person name="Lane K.R."/>
            <person name="Thomas B.C."/>
            <person name="Pan C."/>
            <person name="Northen T.R."/>
            <person name="Banfield J.F."/>
        </authorList>
    </citation>
    <scope>NUCLEOTIDE SEQUENCE [LARGE SCALE GENOMIC DNA]</scope>
    <source>
        <strain evidence="4">NP_8</strain>
    </source>
</reference>
<dbReference type="Pfam" id="PF13432">
    <property type="entry name" value="TPR_16"/>
    <property type="match status" value="1"/>
</dbReference>
<feature type="repeat" description="TPR" evidence="3">
    <location>
        <begin position="327"/>
        <end position="360"/>
    </location>
</feature>
<organism evidence="4 5">
    <name type="scientific">Candidatus Segetimicrobium genomatis</name>
    <dbReference type="NCBI Taxonomy" id="2569760"/>
    <lineage>
        <taxon>Bacteria</taxon>
        <taxon>Bacillati</taxon>
        <taxon>Candidatus Sysuimicrobiota</taxon>
        <taxon>Candidatus Sysuimicrobiia</taxon>
        <taxon>Candidatus Sysuimicrobiales</taxon>
        <taxon>Candidatus Segetimicrobiaceae</taxon>
        <taxon>Candidatus Segetimicrobium</taxon>
    </lineage>
</organism>
<comment type="caution">
    <text evidence="4">The sequence shown here is derived from an EMBL/GenBank/DDBJ whole genome shotgun (WGS) entry which is preliminary data.</text>
</comment>
<dbReference type="SMART" id="SM00028">
    <property type="entry name" value="TPR"/>
    <property type="match status" value="7"/>
</dbReference>